<feature type="transmembrane region" description="Helical" evidence="4">
    <location>
        <begin position="217"/>
        <end position="238"/>
    </location>
</feature>
<feature type="transmembrane region" description="Helical" evidence="4">
    <location>
        <begin position="80"/>
        <end position="110"/>
    </location>
</feature>
<dbReference type="RefSeq" id="WP_243478877.1">
    <property type="nucleotide sequence ID" value="NZ_CP063982.1"/>
</dbReference>
<evidence type="ECO:0000256" key="4">
    <source>
        <dbReference type="SAM" id="Phobius"/>
    </source>
</evidence>
<evidence type="ECO:0000313" key="7">
    <source>
        <dbReference type="Proteomes" id="UP000831607"/>
    </source>
</evidence>
<accession>A0ABY4AN27</accession>
<feature type="transmembrane region" description="Helical" evidence="4">
    <location>
        <begin position="7"/>
        <end position="26"/>
    </location>
</feature>
<organism evidence="6 7">
    <name type="scientific">Orrella daihaiensis</name>
    <dbReference type="NCBI Taxonomy" id="2782176"/>
    <lineage>
        <taxon>Bacteria</taxon>
        <taxon>Pseudomonadati</taxon>
        <taxon>Pseudomonadota</taxon>
        <taxon>Betaproteobacteria</taxon>
        <taxon>Burkholderiales</taxon>
        <taxon>Alcaligenaceae</taxon>
        <taxon>Orrella</taxon>
    </lineage>
</organism>
<keyword evidence="7" id="KW-1185">Reference proteome</keyword>
<gene>
    <name evidence="6" type="ORF">DHf2319_00555</name>
</gene>
<dbReference type="PANTHER" id="PTHR23527:SF1">
    <property type="entry name" value="BLL3282 PROTEIN"/>
    <property type="match status" value="1"/>
</dbReference>
<feature type="transmembrane region" description="Helical" evidence="4">
    <location>
        <begin position="281"/>
        <end position="301"/>
    </location>
</feature>
<dbReference type="InterPro" id="IPR020846">
    <property type="entry name" value="MFS_dom"/>
</dbReference>
<keyword evidence="3 4" id="KW-0472">Membrane</keyword>
<dbReference type="InterPro" id="IPR052952">
    <property type="entry name" value="MFS-Transporter"/>
</dbReference>
<dbReference type="PANTHER" id="PTHR23527">
    <property type="entry name" value="BLL3282 PROTEIN"/>
    <property type="match status" value="1"/>
</dbReference>
<feature type="domain" description="Major facilitator superfamily (MFS) profile" evidence="5">
    <location>
        <begin position="10"/>
        <end position="398"/>
    </location>
</feature>
<dbReference type="Gene3D" id="1.20.1250.20">
    <property type="entry name" value="MFS general substrate transporter like domains"/>
    <property type="match status" value="2"/>
</dbReference>
<feature type="transmembrane region" description="Helical" evidence="4">
    <location>
        <begin position="375"/>
        <end position="392"/>
    </location>
</feature>
<sequence length="400" mass="42121">MKQTASAWIILVATLMIQALVAMALITLPVVAPVVSDAIGVSTTYVGFYVAIVYVAAMISTIMGGSFVKRWGALRLSQVSLLFTATGLVLCALPWPATIVIGALMIGLGYGPVTPASSHLLIKTTPPERMSLVFSIKQTGVPVGGMLAGLLVPSMEILMGWQAAFVMVALFCVLCALAVSPLRLQLDEDRNPAIRPSLIKSFVEPIKLVLGQASLRILAAVSFLFAITQLSLTTYLVTFLYEDLGWGLVAAGLALTVSQAAGVGGRILWGWMADNWLGSGFMLIGIAGLLFGGAALVPWLTIDTPTLWLYLLLMLLGATAIGWNGVYLAEVARQAPSGLAGMATGGTLGFTFLGVLCGPPLFGVAASRLGSYGDAYALLMIPAFVIAVLLWVSRKRWVAN</sequence>
<dbReference type="SUPFAM" id="SSF103473">
    <property type="entry name" value="MFS general substrate transporter"/>
    <property type="match status" value="1"/>
</dbReference>
<evidence type="ECO:0000259" key="5">
    <source>
        <dbReference type="PROSITE" id="PS50850"/>
    </source>
</evidence>
<feature type="transmembrane region" description="Helical" evidence="4">
    <location>
        <begin position="307"/>
        <end position="327"/>
    </location>
</feature>
<evidence type="ECO:0000256" key="1">
    <source>
        <dbReference type="ARBA" id="ARBA00022692"/>
    </source>
</evidence>
<feature type="transmembrane region" description="Helical" evidence="4">
    <location>
        <begin position="46"/>
        <end position="68"/>
    </location>
</feature>
<reference evidence="6 7" key="1">
    <citation type="submission" date="2020-11" db="EMBL/GenBank/DDBJ databases">
        <title>Algicoccus daihaiensis sp.nov., isolated from Daihai Lake in Inner Mongolia.</title>
        <authorList>
            <person name="Kai J."/>
        </authorList>
    </citation>
    <scope>NUCLEOTIDE SEQUENCE [LARGE SCALE GENOMIC DNA]</scope>
    <source>
        <strain evidence="7">f23</strain>
    </source>
</reference>
<dbReference type="InterPro" id="IPR036259">
    <property type="entry name" value="MFS_trans_sf"/>
</dbReference>
<evidence type="ECO:0000256" key="3">
    <source>
        <dbReference type="ARBA" id="ARBA00023136"/>
    </source>
</evidence>
<proteinExistence type="predicted"/>
<keyword evidence="1 4" id="KW-0812">Transmembrane</keyword>
<dbReference type="Proteomes" id="UP000831607">
    <property type="component" value="Chromosome"/>
</dbReference>
<protein>
    <submittedName>
        <fullName evidence="6">MFS transporter</fullName>
    </submittedName>
</protein>
<evidence type="ECO:0000256" key="2">
    <source>
        <dbReference type="ARBA" id="ARBA00022989"/>
    </source>
</evidence>
<feature type="transmembrane region" description="Helical" evidence="4">
    <location>
        <begin position="159"/>
        <end position="180"/>
    </location>
</feature>
<feature type="transmembrane region" description="Helical" evidence="4">
    <location>
        <begin position="339"/>
        <end position="363"/>
    </location>
</feature>
<dbReference type="InterPro" id="IPR011701">
    <property type="entry name" value="MFS"/>
</dbReference>
<keyword evidence="2 4" id="KW-1133">Transmembrane helix</keyword>
<feature type="transmembrane region" description="Helical" evidence="4">
    <location>
        <begin position="244"/>
        <end position="269"/>
    </location>
</feature>
<name>A0ABY4AN27_9BURK</name>
<dbReference type="PROSITE" id="PS50850">
    <property type="entry name" value="MFS"/>
    <property type="match status" value="1"/>
</dbReference>
<evidence type="ECO:0000313" key="6">
    <source>
        <dbReference type="EMBL" id="UOD50470.1"/>
    </source>
</evidence>
<dbReference type="EMBL" id="CP063982">
    <property type="protein sequence ID" value="UOD50470.1"/>
    <property type="molecule type" value="Genomic_DNA"/>
</dbReference>
<dbReference type="Pfam" id="PF07690">
    <property type="entry name" value="MFS_1"/>
    <property type="match status" value="1"/>
</dbReference>